<name>A0AA38C027_TAXCH</name>
<dbReference type="EMBL" id="JAHRHJ020003298">
    <property type="protein sequence ID" value="KAH9292020.1"/>
    <property type="molecule type" value="Genomic_DNA"/>
</dbReference>
<organism evidence="1 2">
    <name type="scientific">Taxus chinensis</name>
    <name type="common">Chinese yew</name>
    <name type="synonym">Taxus wallichiana var. chinensis</name>
    <dbReference type="NCBI Taxonomy" id="29808"/>
    <lineage>
        <taxon>Eukaryota</taxon>
        <taxon>Viridiplantae</taxon>
        <taxon>Streptophyta</taxon>
        <taxon>Embryophyta</taxon>
        <taxon>Tracheophyta</taxon>
        <taxon>Spermatophyta</taxon>
        <taxon>Pinopsida</taxon>
        <taxon>Pinidae</taxon>
        <taxon>Conifers II</taxon>
        <taxon>Cupressales</taxon>
        <taxon>Taxaceae</taxon>
        <taxon>Taxus</taxon>
    </lineage>
</organism>
<reference evidence="1 2" key="1">
    <citation type="journal article" date="2021" name="Nat. Plants">
        <title>The Taxus genome provides insights into paclitaxel biosynthesis.</title>
        <authorList>
            <person name="Xiong X."/>
            <person name="Gou J."/>
            <person name="Liao Q."/>
            <person name="Li Y."/>
            <person name="Zhou Q."/>
            <person name="Bi G."/>
            <person name="Li C."/>
            <person name="Du R."/>
            <person name="Wang X."/>
            <person name="Sun T."/>
            <person name="Guo L."/>
            <person name="Liang H."/>
            <person name="Lu P."/>
            <person name="Wu Y."/>
            <person name="Zhang Z."/>
            <person name="Ro D.K."/>
            <person name="Shang Y."/>
            <person name="Huang S."/>
            <person name="Yan J."/>
        </authorList>
    </citation>
    <scope>NUCLEOTIDE SEQUENCE [LARGE SCALE GENOMIC DNA]</scope>
    <source>
        <strain evidence="1">Ta-2019</strain>
    </source>
</reference>
<keyword evidence="2" id="KW-1185">Reference proteome</keyword>
<gene>
    <name evidence="1" type="ORF">KI387_042793</name>
</gene>
<evidence type="ECO:0000313" key="2">
    <source>
        <dbReference type="Proteomes" id="UP000824469"/>
    </source>
</evidence>
<feature type="non-terminal residue" evidence="1">
    <location>
        <position position="76"/>
    </location>
</feature>
<protein>
    <submittedName>
        <fullName evidence="1">Uncharacterized protein</fullName>
    </submittedName>
</protein>
<comment type="caution">
    <text evidence="1">The sequence shown here is derived from an EMBL/GenBank/DDBJ whole genome shotgun (WGS) entry which is preliminary data.</text>
</comment>
<dbReference type="Proteomes" id="UP000824469">
    <property type="component" value="Unassembled WGS sequence"/>
</dbReference>
<dbReference type="AlphaFoldDB" id="A0AA38C027"/>
<feature type="non-terminal residue" evidence="1">
    <location>
        <position position="1"/>
    </location>
</feature>
<evidence type="ECO:0000313" key="1">
    <source>
        <dbReference type="EMBL" id="KAH9292020.1"/>
    </source>
</evidence>
<proteinExistence type="predicted"/>
<accession>A0AA38C027</accession>
<sequence length="76" mass="8677">SIWDDGTMYGLVKDHCDNLRNVDVSIVEDIPLHQNVSFLTPSEPYWTYHMKGRLRRDPSKVARPCGVMEPTAKVSC</sequence>